<dbReference type="PANTHER" id="PTHR30213:SF0">
    <property type="entry name" value="UPF0761 MEMBRANE PROTEIN YIHY"/>
    <property type="match status" value="1"/>
</dbReference>
<reference evidence="7 8" key="1">
    <citation type="submission" date="2018-02" db="EMBL/GenBank/DDBJ databases">
        <title>Genome sequences of Apibacter spp., gut symbionts of Asian honey bees.</title>
        <authorList>
            <person name="Kwong W.K."/>
            <person name="Steele M.I."/>
            <person name="Moran N.A."/>
        </authorList>
    </citation>
    <scope>NUCLEOTIDE SEQUENCE [LARGE SCALE GENOMIC DNA]</scope>
    <source>
        <strain evidence="8">wkB301</strain>
    </source>
</reference>
<dbReference type="PANTHER" id="PTHR30213">
    <property type="entry name" value="INNER MEMBRANE PROTEIN YHJD"/>
    <property type="match status" value="1"/>
</dbReference>
<evidence type="ECO:0000256" key="4">
    <source>
        <dbReference type="ARBA" id="ARBA00022989"/>
    </source>
</evidence>
<keyword evidence="4 6" id="KW-1133">Transmembrane helix</keyword>
<evidence type="ECO:0000313" key="8">
    <source>
        <dbReference type="Proteomes" id="UP000238042"/>
    </source>
</evidence>
<dbReference type="InterPro" id="IPR017039">
    <property type="entry name" value="Virul_fac_BrkB"/>
</dbReference>
<feature type="transmembrane region" description="Helical" evidence="6">
    <location>
        <begin position="202"/>
        <end position="222"/>
    </location>
</feature>
<evidence type="ECO:0000256" key="6">
    <source>
        <dbReference type="SAM" id="Phobius"/>
    </source>
</evidence>
<organism evidence="7 8">
    <name type="scientific">Apibacter adventoris</name>
    <dbReference type="NCBI Taxonomy" id="1679466"/>
    <lineage>
        <taxon>Bacteria</taxon>
        <taxon>Pseudomonadati</taxon>
        <taxon>Bacteroidota</taxon>
        <taxon>Flavobacteriia</taxon>
        <taxon>Flavobacteriales</taxon>
        <taxon>Weeksellaceae</taxon>
        <taxon>Apibacter</taxon>
    </lineage>
</organism>
<keyword evidence="2" id="KW-1003">Cell membrane</keyword>
<sequence length="438" mass="50580">MFAKIKLRISKIIHFLTYGIWRITEEEKTSKKISFFNIVKAFILLYKNINSSKLNTRAAALTYNTLLSLVPLLAVLFAIARGFGLQNIEESQLIQYFSGQKEVIEKCMGFIDKSLEYAKGGLFLGIGIVFLLFSVISLISNIEDNFNIIWRIKKGRTVFRQFTDYLALIIIAPIFLICNAGLSIVLTSASDLQIIEWVANPLIKIVPFLLTILLFTLIYIYLPNTKVKFSAAFLAGFFSGICFQVFQVLYISGQIWISKYNAIYGSFAVLPLLLLWLQLSWFICLLGVELSFAYQNVNKFSFEKEITNISKRYKEFVLLLIMTLIVKRFESAEKPYTADELSEKYKIPTQLTSDTLYYLQQIGLIAETPTKDPREIAYIPAVDINLITISYFYNKMDLYGSEDFKIDTMQEFNNIWNKILEIRKIIDRKEKYTLLKDI</sequence>
<dbReference type="Proteomes" id="UP000238042">
    <property type="component" value="Unassembled WGS sequence"/>
</dbReference>
<name>A0A2S8A7T9_9FLAO</name>
<evidence type="ECO:0000256" key="5">
    <source>
        <dbReference type="ARBA" id="ARBA00023136"/>
    </source>
</evidence>
<evidence type="ECO:0000256" key="2">
    <source>
        <dbReference type="ARBA" id="ARBA00022475"/>
    </source>
</evidence>
<dbReference type="AlphaFoldDB" id="A0A2S8A7T9"/>
<dbReference type="NCBIfam" id="TIGR00765">
    <property type="entry name" value="yihY_not_rbn"/>
    <property type="match status" value="1"/>
</dbReference>
<feature type="transmembrane region" description="Helical" evidence="6">
    <location>
        <begin position="229"/>
        <end position="251"/>
    </location>
</feature>
<comment type="caution">
    <text evidence="7">The sequence shown here is derived from an EMBL/GenBank/DDBJ whole genome shotgun (WGS) entry which is preliminary data.</text>
</comment>
<keyword evidence="8" id="KW-1185">Reference proteome</keyword>
<feature type="transmembrane region" description="Helical" evidence="6">
    <location>
        <begin position="263"/>
        <end position="288"/>
    </location>
</feature>
<protein>
    <submittedName>
        <fullName evidence="7">YihY/virulence factor BrkB family protein</fullName>
    </submittedName>
</protein>
<keyword evidence="5 6" id="KW-0472">Membrane</keyword>
<evidence type="ECO:0000256" key="3">
    <source>
        <dbReference type="ARBA" id="ARBA00022692"/>
    </source>
</evidence>
<keyword evidence="3 6" id="KW-0812">Transmembrane</keyword>
<comment type="subcellular location">
    <subcellularLocation>
        <location evidence="1">Cell membrane</location>
        <topology evidence="1">Multi-pass membrane protein</topology>
    </subcellularLocation>
</comment>
<dbReference type="Pfam" id="PF03631">
    <property type="entry name" value="Virul_fac_BrkB"/>
    <property type="match status" value="1"/>
</dbReference>
<dbReference type="GO" id="GO:0005886">
    <property type="term" value="C:plasma membrane"/>
    <property type="evidence" value="ECO:0007669"/>
    <property type="project" value="UniProtKB-SubCell"/>
</dbReference>
<feature type="transmembrane region" description="Helical" evidence="6">
    <location>
        <begin position="61"/>
        <end position="80"/>
    </location>
</feature>
<feature type="transmembrane region" description="Helical" evidence="6">
    <location>
        <begin position="162"/>
        <end position="182"/>
    </location>
</feature>
<dbReference type="OrthoDB" id="9808671at2"/>
<evidence type="ECO:0000313" key="7">
    <source>
        <dbReference type="EMBL" id="PQL90637.1"/>
    </source>
</evidence>
<dbReference type="RefSeq" id="WP_105247777.1">
    <property type="nucleotide sequence ID" value="NZ_PSZM01000046.1"/>
</dbReference>
<gene>
    <name evidence="7" type="ORF">C4S77_12240</name>
</gene>
<evidence type="ECO:0000256" key="1">
    <source>
        <dbReference type="ARBA" id="ARBA00004651"/>
    </source>
</evidence>
<dbReference type="EMBL" id="PSZM01000046">
    <property type="protein sequence ID" value="PQL90637.1"/>
    <property type="molecule type" value="Genomic_DNA"/>
</dbReference>
<proteinExistence type="predicted"/>
<accession>A0A2S8A7T9</accession>
<feature type="transmembrane region" description="Helical" evidence="6">
    <location>
        <begin position="122"/>
        <end position="142"/>
    </location>
</feature>